<feature type="domain" description="PWWP" evidence="2">
    <location>
        <begin position="886"/>
        <end position="941"/>
    </location>
</feature>
<feature type="region of interest" description="Disordered" evidence="1">
    <location>
        <begin position="171"/>
        <end position="253"/>
    </location>
</feature>
<feature type="compositionally biased region" description="Low complexity" evidence="1">
    <location>
        <begin position="745"/>
        <end position="769"/>
    </location>
</feature>
<evidence type="ECO:0000256" key="1">
    <source>
        <dbReference type="SAM" id="MobiDB-lite"/>
    </source>
</evidence>
<feature type="compositionally biased region" description="Polar residues" evidence="1">
    <location>
        <begin position="490"/>
        <end position="503"/>
    </location>
</feature>
<dbReference type="WBParaSite" id="ALUE_0001151001-mRNA-1">
    <property type="protein sequence ID" value="ALUE_0001151001-mRNA-1"/>
    <property type="gene ID" value="ALUE_0001151001"/>
</dbReference>
<feature type="region of interest" description="Disordered" evidence="1">
    <location>
        <begin position="678"/>
        <end position="712"/>
    </location>
</feature>
<accession>A0A0M3I450</accession>
<dbReference type="PROSITE" id="PS50812">
    <property type="entry name" value="PWWP"/>
    <property type="match status" value="1"/>
</dbReference>
<evidence type="ECO:0000259" key="2">
    <source>
        <dbReference type="PROSITE" id="PS50812"/>
    </source>
</evidence>
<feature type="region of interest" description="Disordered" evidence="1">
    <location>
        <begin position="740"/>
        <end position="769"/>
    </location>
</feature>
<dbReference type="Gene3D" id="2.30.30.140">
    <property type="match status" value="1"/>
</dbReference>
<dbReference type="Proteomes" id="UP000036681">
    <property type="component" value="Unplaced"/>
</dbReference>
<sequence>MGGLPILNAKNRQKVQNYRMRSERDELKRSQQERARFEVEVIRECDGVLVCDGFYKEHSYIGVMLTGDGPDGTPGPLVEAVNRFRLSVSLYQNSPKTDQWISALADRASTNGIQLRKRNFMKTYGRMLCASCMMPVPENEMIPRRHFVDANKRKLLKKPREQPKQYIVAQLNSAPSRHSPHAHASRKQTEKGAPDDAEVDNGSTEGNDTGAEVSNGGSPSSNLDGAEATSLEVGTEQNVGETIVTSTRTNKRKAYKPREACNIVMPAGVDPFEPEYDFSAAFIGRESERRQPHKSTECEKKTNKRANVASEPLNCNGSEPVTVSSKESSNTLRDGKELSKAELTTQREEAGGLKESEVLKKEATVSKGEARISKKGATIFRGEGSVSKESGFNLPTTTNRSRRVSVDKLRRHHVGTSGLNRSRSHSGVIRFKSEKIRDAFMPSYRILKTGSDDLHMKLVRQPSEEEYSASTSTKKNQSKMGKLPAKFTKEQGTGTSTKRVSTSKSDRGPTEKRGEDTSCNKRSSASVSPARDFELHPCISDEVEKANEAALERTSQPVGERLLQNEENAVTYPEGSPSSVADMPHAHRMVSITASISEQEQSLTTIPSEQTIQESACLGGFSRPTEAVCRPSSNLAISGSANAAKGALSQHSKVSKVDGLVNTTATSQQLKYELHNQEELDARTSPAYTANSQSARRVDAATKNTRSVPMDVGLPASASSVVAEKHLVKAADPSAHHPYLASEQNAEPPSSAETASATSSTRNSSVSARPPIRIILKPVKNVVQSSPSVESLPCDTVSILSLPTEADVKPFTSLHVSASSTTSNGVERVPLSGKAHVKIEDEEPIKQIKMTKGVRGHLESSKVKKEFLEESGEVEMSKDNIYGLKAGDVVWAKNGTDAFWPGRIHSFCYKEGKGGAAILWFGAATYSPFIDFSRLEPFIDCYANRFNPKRAESNYHKAVASGIAACLPRRGYFEQKLSLQVHKVLISTHGFDPGEEIKIITKRKRKSAGMSSSQKKRKISAKKGEGELSSAQKSEEVVDIAVEMREVKVEPSEDAAAHCEAVGERSLSDDEERLIIVCDDE</sequence>
<reference evidence="4" key="1">
    <citation type="submission" date="2017-02" db="UniProtKB">
        <authorList>
            <consortium name="WormBaseParasite"/>
        </authorList>
    </citation>
    <scope>IDENTIFICATION</scope>
</reference>
<keyword evidence="3" id="KW-1185">Reference proteome</keyword>
<feature type="compositionally biased region" description="Basic and acidic residues" evidence="1">
    <location>
        <begin position="285"/>
        <end position="301"/>
    </location>
</feature>
<name>A0A0M3I450_ASCLU</name>
<feature type="compositionally biased region" description="Polar residues" evidence="1">
    <location>
        <begin position="313"/>
        <end position="332"/>
    </location>
</feature>
<feature type="region of interest" description="Disordered" evidence="1">
    <location>
        <begin position="461"/>
        <end position="528"/>
    </location>
</feature>
<protein>
    <submittedName>
        <fullName evidence="4">PWWP domain-containing protein</fullName>
    </submittedName>
</protein>
<feature type="compositionally biased region" description="Basic and acidic residues" evidence="1">
    <location>
        <begin position="504"/>
        <end position="519"/>
    </location>
</feature>
<feature type="compositionally biased region" description="Basic and acidic residues" evidence="1">
    <location>
        <begin position="333"/>
        <end position="355"/>
    </location>
</feature>
<evidence type="ECO:0000313" key="4">
    <source>
        <dbReference type="WBParaSite" id="ALUE_0001151001-mRNA-1"/>
    </source>
</evidence>
<feature type="region of interest" description="Disordered" evidence="1">
    <location>
        <begin position="285"/>
        <end position="355"/>
    </location>
</feature>
<feature type="compositionally biased region" description="Polar residues" evidence="1">
    <location>
        <begin position="468"/>
        <end position="479"/>
    </location>
</feature>
<feature type="compositionally biased region" description="Polar residues" evidence="1">
    <location>
        <begin position="686"/>
        <end position="695"/>
    </location>
</feature>
<dbReference type="AlphaFoldDB" id="A0A0M3I450"/>
<proteinExistence type="predicted"/>
<dbReference type="InterPro" id="IPR000313">
    <property type="entry name" value="PWWP_dom"/>
</dbReference>
<feature type="compositionally biased region" description="Polar residues" evidence="1">
    <location>
        <begin position="235"/>
        <end position="248"/>
    </location>
</feature>
<evidence type="ECO:0000313" key="3">
    <source>
        <dbReference type="Proteomes" id="UP000036681"/>
    </source>
</evidence>
<feature type="region of interest" description="Disordered" evidence="1">
    <location>
        <begin position="1002"/>
        <end position="1035"/>
    </location>
</feature>
<dbReference type="SUPFAM" id="SSF63748">
    <property type="entry name" value="Tudor/PWWP/MBT"/>
    <property type="match status" value="1"/>
</dbReference>
<organism evidence="3 4">
    <name type="scientific">Ascaris lumbricoides</name>
    <name type="common">Giant roundworm</name>
    <dbReference type="NCBI Taxonomy" id="6252"/>
    <lineage>
        <taxon>Eukaryota</taxon>
        <taxon>Metazoa</taxon>
        <taxon>Ecdysozoa</taxon>
        <taxon>Nematoda</taxon>
        <taxon>Chromadorea</taxon>
        <taxon>Rhabditida</taxon>
        <taxon>Spirurina</taxon>
        <taxon>Ascaridomorpha</taxon>
        <taxon>Ascaridoidea</taxon>
        <taxon>Ascarididae</taxon>
        <taxon>Ascaris</taxon>
    </lineage>
</organism>